<name>A0A844GCR8_9NEIS</name>
<reference evidence="3 4" key="1">
    <citation type="submission" date="2019-11" db="EMBL/GenBank/DDBJ databases">
        <title>Draft genome sequence of Paludibacterium sp. dN18-1.</title>
        <authorList>
            <person name="Im W.-T."/>
        </authorList>
    </citation>
    <scope>NUCLEOTIDE SEQUENCE [LARGE SCALE GENOMIC DNA]</scope>
    <source>
        <strain evidence="4">dN 18-1</strain>
    </source>
</reference>
<evidence type="ECO:0000259" key="2">
    <source>
        <dbReference type="SMART" id="SM00899"/>
    </source>
</evidence>
<sequence>MRQQTMQSLDTFPVGAKGVVEQLDVSDEAFRRVAAFGLIPGNPFSLTRKAPFGGPLVVAVGATRVLLRRNLAKSIKVRMAG</sequence>
<dbReference type="Proteomes" id="UP000446658">
    <property type="component" value="Unassembled WGS sequence"/>
</dbReference>
<dbReference type="GO" id="GO:0046914">
    <property type="term" value="F:transition metal ion binding"/>
    <property type="evidence" value="ECO:0007669"/>
    <property type="project" value="InterPro"/>
</dbReference>
<evidence type="ECO:0000313" key="3">
    <source>
        <dbReference type="EMBL" id="MTD33552.1"/>
    </source>
</evidence>
<dbReference type="SUPFAM" id="SSF50037">
    <property type="entry name" value="C-terminal domain of transcriptional repressors"/>
    <property type="match status" value="1"/>
</dbReference>
<dbReference type="Pfam" id="PF04023">
    <property type="entry name" value="FeoA"/>
    <property type="match status" value="1"/>
</dbReference>
<dbReference type="EMBL" id="WLYX01000001">
    <property type="protein sequence ID" value="MTD33552.1"/>
    <property type="molecule type" value="Genomic_DNA"/>
</dbReference>
<dbReference type="AlphaFoldDB" id="A0A844GCR8"/>
<dbReference type="InterPro" id="IPR007167">
    <property type="entry name" value="Fe-transptr_FeoA-like"/>
</dbReference>
<dbReference type="InterPro" id="IPR052713">
    <property type="entry name" value="FeoA"/>
</dbReference>
<evidence type="ECO:0000313" key="4">
    <source>
        <dbReference type="Proteomes" id="UP000446658"/>
    </source>
</evidence>
<keyword evidence="4" id="KW-1185">Reference proteome</keyword>
<comment type="caution">
    <text evidence="3">The sequence shown here is derived from an EMBL/GenBank/DDBJ whole genome shotgun (WGS) entry which is preliminary data.</text>
</comment>
<dbReference type="PANTHER" id="PTHR42954:SF2">
    <property type="entry name" value="FE(2+) TRANSPORT PROTEIN A"/>
    <property type="match status" value="1"/>
</dbReference>
<accession>A0A844GCR8</accession>
<organism evidence="3 4">
    <name type="scientific">Paludibacterium denitrificans</name>
    <dbReference type="NCBI Taxonomy" id="2675226"/>
    <lineage>
        <taxon>Bacteria</taxon>
        <taxon>Pseudomonadati</taxon>
        <taxon>Pseudomonadota</taxon>
        <taxon>Betaproteobacteria</taxon>
        <taxon>Neisseriales</taxon>
        <taxon>Chromobacteriaceae</taxon>
        <taxon>Paludibacterium</taxon>
    </lineage>
</organism>
<protein>
    <recommendedName>
        <fullName evidence="2">Ferrous iron transporter FeoA-like domain-containing protein</fullName>
    </recommendedName>
</protein>
<gene>
    <name evidence="3" type="ORF">GKE73_12380</name>
</gene>
<dbReference type="InterPro" id="IPR008988">
    <property type="entry name" value="Transcriptional_repressor_C"/>
</dbReference>
<dbReference type="SMART" id="SM00899">
    <property type="entry name" value="FeoA"/>
    <property type="match status" value="1"/>
</dbReference>
<dbReference type="Gene3D" id="2.30.30.90">
    <property type="match status" value="1"/>
</dbReference>
<dbReference type="PANTHER" id="PTHR42954">
    <property type="entry name" value="FE(2+) TRANSPORT PROTEIN A"/>
    <property type="match status" value="1"/>
</dbReference>
<feature type="domain" description="Ferrous iron transporter FeoA-like" evidence="2">
    <location>
        <begin position="7"/>
        <end position="79"/>
    </location>
</feature>
<dbReference type="InterPro" id="IPR038157">
    <property type="entry name" value="FeoA_core_dom"/>
</dbReference>
<evidence type="ECO:0000256" key="1">
    <source>
        <dbReference type="ARBA" id="ARBA00023004"/>
    </source>
</evidence>
<keyword evidence="1" id="KW-0408">Iron</keyword>
<proteinExistence type="predicted"/>